<dbReference type="EMBL" id="JXTB01000260">
    <property type="protein sequence ID" value="PON49458.1"/>
    <property type="molecule type" value="Genomic_DNA"/>
</dbReference>
<evidence type="ECO:0000256" key="3">
    <source>
        <dbReference type="ARBA" id="ARBA00023136"/>
    </source>
</evidence>
<proteinExistence type="predicted"/>
<dbReference type="OrthoDB" id="1728340at2759"/>
<feature type="transmembrane region" description="Helical" evidence="4">
    <location>
        <begin position="250"/>
        <end position="271"/>
    </location>
</feature>
<feature type="transmembrane region" description="Helical" evidence="4">
    <location>
        <begin position="169"/>
        <end position="189"/>
    </location>
</feature>
<dbReference type="GO" id="GO:0022857">
    <property type="term" value="F:transmembrane transporter activity"/>
    <property type="evidence" value="ECO:0007669"/>
    <property type="project" value="InterPro"/>
</dbReference>
<reference evidence="6" key="1">
    <citation type="submission" date="2016-06" db="EMBL/GenBank/DDBJ databases">
        <title>Parallel loss of symbiosis genes in relatives of nitrogen-fixing non-legume Parasponia.</title>
        <authorList>
            <person name="Van Velzen R."/>
            <person name="Holmer R."/>
            <person name="Bu F."/>
            <person name="Rutten L."/>
            <person name="Van Zeijl A."/>
            <person name="Liu W."/>
            <person name="Santuari L."/>
            <person name="Cao Q."/>
            <person name="Sharma T."/>
            <person name="Shen D."/>
            <person name="Roswanjaya Y."/>
            <person name="Wardhani T."/>
            <person name="Kalhor M.S."/>
            <person name="Jansen J."/>
            <person name="Van den Hoogen J."/>
            <person name="Gungor B."/>
            <person name="Hartog M."/>
            <person name="Hontelez J."/>
            <person name="Verver J."/>
            <person name="Yang W.-C."/>
            <person name="Schijlen E."/>
            <person name="Repin R."/>
            <person name="Schilthuizen M."/>
            <person name="Schranz E."/>
            <person name="Heidstra R."/>
            <person name="Miyata K."/>
            <person name="Fedorova E."/>
            <person name="Kohlen W."/>
            <person name="Bisseling T."/>
            <person name="Smit S."/>
            <person name="Geurts R."/>
        </authorList>
    </citation>
    <scope>NUCLEOTIDE SEQUENCE [LARGE SCALE GENOMIC DNA]</scope>
    <source>
        <strain evidence="6">cv. WU1-14</strain>
    </source>
</reference>
<feature type="transmembrane region" description="Helical" evidence="4">
    <location>
        <begin position="129"/>
        <end position="148"/>
    </location>
</feature>
<accession>A0A2P5BKZ6</accession>
<keyword evidence="1 4" id="KW-0812">Transmembrane</keyword>
<evidence type="ECO:0000256" key="2">
    <source>
        <dbReference type="ARBA" id="ARBA00022989"/>
    </source>
</evidence>
<feature type="transmembrane region" description="Helical" evidence="4">
    <location>
        <begin position="21"/>
        <end position="41"/>
    </location>
</feature>
<evidence type="ECO:0000313" key="6">
    <source>
        <dbReference type="Proteomes" id="UP000237105"/>
    </source>
</evidence>
<feature type="transmembrane region" description="Helical" evidence="4">
    <location>
        <begin position="201"/>
        <end position="221"/>
    </location>
</feature>
<evidence type="ECO:0000313" key="5">
    <source>
        <dbReference type="EMBL" id="PON49458.1"/>
    </source>
</evidence>
<keyword evidence="3 4" id="KW-0472">Membrane</keyword>
<evidence type="ECO:0000256" key="4">
    <source>
        <dbReference type="SAM" id="Phobius"/>
    </source>
</evidence>
<dbReference type="GO" id="GO:0016020">
    <property type="term" value="C:membrane"/>
    <property type="evidence" value="ECO:0007669"/>
    <property type="project" value="InterPro"/>
</dbReference>
<dbReference type="Proteomes" id="UP000237105">
    <property type="component" value="Unassembled WGS sequence"/>
</dbReference>
<feature type="transmembrane region" description="Helical" evidence="4">
    <location>
        <begin position="86"/>
        <end position="109"/>
    </location>
</feature>
<protein>
    <submittedName>
        <fullName evidence="5">WAT1-related protein</fullName>
    </submittedName>
</protein>
<sequence length="275" mass="30465">MRSSSSNNLFRQAKLFCSVIFLRRIYAGLSMIAKFALNQGMSHYVPVVYRMAIASAIITPFAILLDRESRPKLTFSILTKTMVLSLFEICHSAMCNMLPAFAFLMAWIFRLEEVNIRRLHGQAKALGTIVTVGGAMILILVKGPVLNLPWTRKKRQSFQSGSAENQQDLIRGALLITASCICWYCFVIFQAYMLKSFPAELSLTALICILGLVEAVVLALVVESRSNTGILSGVGYYIVGLVIMERGPVFYTAFNPLSTIIVAILASIITAEEIY</sequence>
<comment type="caution">
    <text evidence="5">The sequence shown here is derived from an EMBL/GenBank/DDBJ whole genome shotgun (WGS) entry which is preliminary data.</text>
</comment>
<feature type="transmembrane region" description="Helical" evidence="4">
    <location>
        <begin position="228"/>
        <end position="244"/>
    </location>
</feature>
<gene>
    <name evidence="5" type="ORF">PanWU01x14_229740</name>
</gene>
<keyword evidence="6" id="KW-1185">Reference proteome</keyword>
<organism evidence="5 6">
    <name type="scientific">Parasponia andersonii</name>
    <name type="common">Sponia andersonii</name>
    <dbReference type="NCBI Taxonomy" id="3476"/>
    <lineage>
        <taxon>Eukaryota</taxon>
        <taxon>Viridiplantae</taxon>
        <taxon>Streptophyta</taxon>
        <taxon>Embryophyta</taxon>
        <taxon>Tracheophyta</taxon>
        <taxon>Spermatophyta</taxon>
        <taxon>Magnoliopsida</taxon>
        <taxon>eudicotyledons</taxon>
        <taxon>Gunneridae</taxon>
        <taxon>Pentapetalae</taxon>
        <taxon>rosids</taxon>
        <taxon>fabids</taxon>
        <taxon>Rosales</taxon>
        <taxon>Cannabaceae</taxon>
        <taxon>Parasponia</taxon>
    </lineage>
</organism>
<feature type="transmembrane region" description="Helical" evidence="4">
    <location>
        <begin position="47"/>
        <end position="65"/>
    </location>
</feature>
<name>A0A2P5BKZ6_PARAD</name>
<keyword evidence="2 4" id="KW-1133">Transmembrane helix</keyword>
<evidence type="ECO:0000256" key="1">
    <source>
        <dbReference type="ARBA" id="ARBA00022692"/>
    </source>
</evidence>
<dbReference type="STRING" id="3476.A0A2P5BKZ6"/>
<dbReference type="AlphaFoldDB" id="A0A2P5BKZ6"/>
<dbReference type="InterPro" id="IPR030184">
    <property type="entry name" value="WAT1-related"/>
</dbReference>
<dbReference type="PANTHER" id="PTHR31218">
    <property type="entry name" value="WAT1-RELATED PROTEIN"/>
    <property type="match status" value="1"/>
</dbReference>